<dbReference type="KEGG" id="ssan:NX02_19940"/>
<proteinExistence type="predicted"/>
<evidence type="ECO:0000313" key="1">
    <source>
        <dbReference type="EMBL" id="AHE55647.1"/>
    </source>
</evidence>
<evidence type="ECO:0000313" key="2">
    <source>
        <dbReference type="Proteomes" id="UP000018851"/>
    </source>
</evidence>
<sequence>MISHRSFRALRGAALANRQKPALFGRTNLAPARTLRFYAGDVAARGCQSRCGKRAGFDVLSLVQRRLRGAKGCLGCQNLRATGGCHQRIEPASRHSGHPSLHGGAKDIVGTDQLSLSDVAHGPRGIDRALGGTALQIANGGDQAKAAGM</sequence>
<accession>W0AGH9</accession>
<organism evidence="1 2">
    <name type="scientific">Sphingomonas sanxanigenens DSM 19645 = NX02</name>
    <dbReference type="NCBI Taxonomy" id="1123269"/>
    <lineage>
        <taxon>Bacteria</taxon>
        <taxon>Pseudomonadati</taxon>
        <taxon>Pseudomonadota</taxon>
        <taxon>Alphaproteobacteria</taxon>
        <taxon>Sphingomonadales</taxon>
        <taxon>Sphingomonadaceae</taxon>
        <taxon>Sphingomonas</taxon>
    </lineage>
</organism>
<gene>
    <name evidence="1" type="ORF">NX02_19940</name>
</gene>
<dbReference type="EMBL" id="CP006644">
    <property type="protein sequence ID" value="AHE55647.1"/>
    <property type="molecule type" value="Genomic_DNA"/>
</dbReference>
<keyword evidence="2" id="KW-1185">Reference proteome</keyword>
<protein>
    <submittedName>
        <fullName evidence="1">Uncharacterized protein</fullName>
    </submittedName>
</protein>
<reference evidence="1 2" key="1">
    <citation type="submission" date="2013-07" db="EMBL/GenBank/DDBJ databases">
        <title>Completed genome of Sphingomonas sanxanigenens NX02.</title>
        <authorList>
            <person name="Ma T."/>
            <person name="Huang H."/>
            <person name="Wu M."/>
            <person name="Li X."/>
            <person name="Li G."/>
        </authorList>
    </citation>
    <scope>NUCLEOTIDE SEQUENCE [LARGE SCALE GENOMIC DNA]</scope>
    <source>
        <strain evidence="1 2">NX02</strain>
    </source>
</reference>
<dbReference type="Proteomes" id="UP000018851">
    <property type="component" value="Chromosome"/>
</dbReference>
<dbReference type="HOGENOM" id="CLU_1748479_0_0_5"/>
<dbReference type="AlphaFoldDB" id="W0AGH9"/>
<name>W0AGH9_9SPHN</name>
<dbReference type="STRING" id="1123269.NX02_19940"/>